<dbReference type="InterPro" id="IPR000223">
    <property type="entry name" value="Pept_S26A_signal_pept_1"/>
</dbReference>
<keyword evidence="6" id="KW-1133">Transmembrane helix</keyword>
<protein>
    <recommendedName>
        <fullName evidence="4 6">Signal peptidase I</fullName>
        <ecNumber evidence="3 6">3.4.21.89</ecNumber>
    </recommendedName>
</protein>
<feature type="transmembrane region" description="Helical" evidence="6">
    <location>
        <begin position="36"/>
        <end position="56"/>
    </location>
</feature>
<comment type="similarity">
    <text evidence="2 6">Belongs to the peptidase S26 family.</text>
</comment>
<dbReference type="Gene3D" id="2.10.109.10">
    <property type="entry name" value="Umud Fragment, subunit A"/>
    <property type="match status" value="1"/>
</dbReference>
<evidence type="ECO:0000256" key="2">
    <source>
        <dbReference type="ARBA" id="ARBA00009370"/>
    </source>
</evidence>
<dbReference type="Pfam" id="PF10502">
    <property type="entry name" value="Peptidase_S26"/>
    <property type="match status" value="1"/>
</dbReference>
<dbReference type="CDD" id="cd06530">
    <property type="entry name" value="S26_SPase_I"/>
    <property type="match status" value="1"/>
</dbReference>
<accession>A0A0F7KSQ5</accession>
<dbReference type="OrthoDB" id="9815782at2"/>
<evidence type="ECO:0000256" key="6">
    <source>
        <dbReference type="RuleBase" id="RU362042"/>
    </source>
</evidence>
<dbReference type="PROSITE" id="PS00761">
    <property type="entry name" value="SPASE_I_3"/>
    <property type="match status" value="1"/>
</dbReference>
<dbReference type="AlphaFoldDB" id="A0A0F7KSQ5"/>
<dbReference type="NCBIfam" id="TIGR02227">
    <property type="entry name" value="sigpep_I_bact"/>
    <property type="match status" value="1"/>
</dbReference>
<reference evidence="8" key="1">
    <citation type="submission" date="2015-05" db="EMBL/GenBank/DDBJ databases">
        <title>The complete genome of Altererythrobacter atlanticus strain 26DY36.</title>
        <authorList>
            <person name="Wu Y.-H."/>
            <person name="Cheng H."/>
            <person name="Wu X.-W."/>
        </authorList>
    </citation>
    <scope>NUCLEOTIDE SEQUENCE [LARGE SCALE GENOMIC DNA]</scope>
    <source>
        <strain evidence="8">26DY36</strain>
    </source>
</reference>
<comment type="subcellular location">
    <subcellularLocation>
        <location evidence="6">Membrane</location>
        <topology evidence="6">Single-pass type II membrane protein</topology>
    </subcellularLocation>
</comment>
<dbReference type="GO" id="GO:0004252">
    <property type="term" value="F:serine-type endopeptidase activity"/>
    <property type="evidence" value="ECO:0007669"/>
    <property type="project" value="InterPro"/>
</dbReference>
<dbReference type="EMBL" id="CP011452">
    <property type="protein sequence ID" value="AKH41790.1"/>
    <property type="molecule type" value="Genomic_DNA"/>
</dbReference>
<proteinExistence type="inferred from homology"/>
<dbReference type="KEGG" id="aay:WYH_00736"/>
<dbReference type="STRING" id="1267766.WYH_00736"/>
<evidence type="ECO:0000256" key="4">
    <source>
        <dbReference type="ARBA" id="ARBA00019232"/>
    </source>
</evidence>
<dbReference type="Proteomes" id="UP000034392">
    <property type="component" value="Chromosome"/>
</dbReference>
<dbReference type="PRINTS" id="PR00727">
    <property type="entry name" value="LEADERPTASE"/>
</dbReference>
<dbReference type="PROSITE" id="PS00760">
    <property type="entry name" value="SPASE_I_2"/>
    <property type="match status" value="1"/>
</dbReference>
<evidence type="ECO:0000259" key="7">
    <source>
        <dbReference type="Pfam" id="PF10502"/>
    </source>
</evidence>
<dbReference type="EC" id="3.4.21.89" evidence="3 6"/>
<dbReference type="InterPro" id="IPR019757">
    <property type="entry name" value="Pept_S26A_signal_pept_1_Lys-AS"/>
</dbReference>
<dbReference type="PANTHER" id="PTHR43390:SF1">
    <property type="entry name" value="CHLOROPLAST PROCESSING PEPTIDASE"/>
    <property type="match status" value="1"/>
</dbReference>
<evidence type="ECO:0000313" key="9">
    <source>
        <dbReference type="Proteomes" id="UP000034392"/>
    </source>
</evidence>
<dbReference type="GO" id="GO:0006465">
    <property type="term" value="P:signal peptide processing"/>
    <property type="evidence" value="ECO:0007669"/>
    <property type="project" value="InterPro"/>
</dbReference>
<dbReference type="RefSeq" id="WP_046902754.1">
    <property type="nucleotide sequence ID" value="NZ_CP011452.2"/>
</dbReference>
<dbReference type="InterPro" id="IPR036286">
    <property type="entry name" value="LexA/Signal_pep-like_sf"/>
</dbReference>
<sequence>MSETPTAEKPQAAPNAKTGKPDNQPARPEKKEEGSFLVFLLKLVIVVTIFRTFVFSSHSIPSESMMPDLLEGDFLFAAKWPYGYSQASMPFDIQLWSGRIPDGIPDRGDVVIFKHPVDRADYVKRVIGLPGDQIQMIAGVVHINGQAVKKERIEDLVIHTSTSEGCRVNEFTERQADGGFICSYPQFRETLPGGETYNVLDFGITPKDTTDPVIVPDDMLFMMGDNRDNSMDSRYPAVPGGGVGLVPVENVVGRAGFIFFSTDGTASWFKPWTWFTAARWSRIGNGI</sequence>
<organism evidence="8 9">
    <name type="scientific">Croceibacterium atlanticum</name>
    <dbReference type="NCBI Taxonomy" id="1267766"/>
    <lineage>
        <taxon>Bacteria</taxon>
        <taxon>Pseudomonadati</taxon>
        <taxon>Pseudomonadota</taxon>
        <taxon>Alphaproteobacteria</taxon>
        <taxon>Sphingomonadales</taxon>
        <taxon>Erythrobacteraceae</taxon>
        <taxon>Croceibacterium</taxon>
    </lineage>
</organism>
<dbReference type="InterPro" id="IPR019758">
    <property type="entry name" value="Pept_S26A_signal_pept_1_CS"/>
</dbReference>
<name>A0A0F7KSQ5_9SPHN</name>
<gene>
    <name evidence="8" type="primary">lepB_1</name>
    <name evidence="8" type="ORF">WYH_00736</name>
</gene>
<dbReference type="InterPro" id="IPR019533">
    <property type="entry name" value="Peptidase_S26"/>
</dbReference>
<evidence type="ECO:0000313" key="8">
    <source>
        <dbReference type="EMBL" id="AKH41790.1"/>
    </source>
</evidence>
<evidence type="ECO:0000256" key="3">
    <source>
        <dbReference type="ARBA" id="ARBA00013208"/>
    </source>
</evidence>
<evidence type="ECO:0000256" key="5">
    <source>
        <dbReference type="ARBA" id="ARBA00022801"/>
    </source>
</evidence>
<feature type="domain" description="Peptidase S26" evidence="7">
    <location>
        <begin position="36"/>
        <end position="260"/>
    </location>
</feature>
<dbReference type="SUPFAM" id="SSF51306">
    <property type="entry name" value="LexA/Signal peptidase"/>
    <property type="match status" value="1"/>
</dbReference>
<keyword evidence="6" id="KW-0812">Transmembrane</keyword>
<keyword evidence="6" id="KW-0472">Membrane</keyword>
<dbReference type="GO" id="GO:0016020">
    <property type="term" value="C:membrane"/>
    <property type="evidence" value="ECO:0007669"/>
    <property type="project" value="UniProtKB-SubCell"/>
</dbReference>
<dbReference type="PATRIC" id="fig|1267766.3.peg.743"/>
<keyword evidence="6" id="KW-0645">Protease</keyword>
<keyword evidence="9" id="KW-1185">Reference proteome</keyword>
<dbReference type="GO" id="GO:0009003">
    <property type="term" value="F:signal peptidase activity"/>
    <property type="evidence" value="ECO:0007669"/>
    <property type="project" value="UniProtKB-EC"/>
</dbReference>
<keyword evidence="5 6" id="KW-0378">Hydrolase</keyword>
<dbReference type="PANTHER" id="PTHR43390">
    <property type="entry name" value="SIGNAL PEPTIDASE I"/>
    <property type="match status" value="1"/>
</dbReference>
<evidence type="ECO:0000256" key="1">
    <source>
        <dbReference type="ARBA" id="ARBA00000677"/>
    </source>
</evidence>
<comment type="catalytic activity">
    <reaction evidence="1 6">
        <text>Cleavage of hydrophobic, N-terminal signal or leader sequences from secreted and periplasmic proteins.</text>
        <dbReference type="EC" id="3.4.21.89"/>
    </reaction>
</comment>